<dbReference type="InterPro" id="IPR005801">
    <property type="entry name" value="ADC_synthase"/>
</dbReference>
<feature type="compositionally biased region" description="Low complexity" evidence="6">
    <location>
        <begin position="174"/>
        <end position="185"/>
    </location>
</feature>
<dbReference type="SUPFAM" id="SSF56322">
    <property type="entry name" value="ADC synthase"/>
    <property type="match status" value="1"/>
</dbReference>
<dbReference type="InterPro" id="IPR004561">
    <property type="entry name" value="IsoChor_synthase"/>
</dbReference>
<dbReference type="Pfam" id="PF00425">
    <property type="entry name" value="Chorismate_bind"/>
    <property type="match status" value="1"/>
</dbReference>
<comment type="caution">
    <text evidence="8">The sequence shown here is derived from an EMBL/GenBank/DDBJ whole genome shotgun (WGS) entry which is preliminary data.</text>
</comment>
<dbReference type="AlphaFoldDB" id="A0A7C1JVK3"/>
<dbReference type="InterPro" id="IPR019999">
    <property type="entry name" value="Anth_synth_I-like"/>
</dbReference>
<dbReference type="EC" id="5.4.4.2" evidence="3"/>
<dbReference type="NCBIfam" id="TIGR00543">
    <property type="entry name" value="isochor_syn"/>
    <property type="match status" value="1"/>
</dbReference>
<gene>
    <name evidence="8" type="ORF">ENP47_00530</name>
</gene>
<feature type="region of interest" description="Disordered" evidence="6">
    <location>
        <begin position="167"/>
        <end position="187"/>
    </location>
</feature>
<dbReference type="Gene3D" id="3.60.120.10">
    <property type="entry name" value="Anthranilate synthase"/>
    <property type="match status" value="1"/>
</dbReference>
<evidence type="ECO:0000256" key="1">
    <source>
        <dbReference type="ARBA" id="ARBA00000799"/>
    </source>
</evidence>
<dbReference type="PANTHER" id="PTHR42839">
    <property type="entry name" value="ISOCHORISMATE SYNTHASE ENTC"/>
    <property type="match status" value="1"/>
</dbReference>
<dbReference type="InterPro" id="IPR015890">
    <property type="entry name" value="Chorismate_C"/>
</dbReference>
<evidence type="ECO:0000313" key="8">
    <source>
        <dbReference type="EMBL" id="HEF64090.1"/>
    </source>
</evidence>
<dbReference type="GO" id="GO:0008909">
    <property type="term" value="F:isochorismate synthase activity"/>
    <property type="evidence" value="ECO:0007669"/>
    <property type="project" value="UniProtKB-EC"/>
</dbReference>
<accession>A0A7C1JVK3</accession>
<evidence type="ECO:0000256" key="2">
    <source>
        <dbReference type="ARBA" id="ARBA00005297"/>
    </source>
</evidence>
<protein>
    <recommendedName>
        <fullName evidence="3">isochorismate synthase</fullName>
        <ecNumber evidence="3">5.4.4.2</ecNumber>
    </recommendedName>
    <alternativeName>
        <fullName evidence="5">Isochorismate mutase</fullName>
    </alternativeName>
</protein>
<comment type="similarity">
    <text evidence="2">Belongs to the isochorismate synthase family.</text>
</comment>
<evidence type="ECO:0000259" key="7">
    <source>
        <dbReference type="Pfam" id="PF00425"/>
    </source>
</evidence>
<dbReference type="EMBL" id="DSJL01000001">
    <property type="protein sequence ID" value="HEF64090.1"/>
    <property type="molecule type" value="Genomic_DNA"/>
</dbReference>
<dbReference type="PRINTS" id="PR00095">
    <property type="entry name" value="ANTSNTHASEI"/>
</dbReference>
<feature type="domain" description="Chorismate-utilising enzyme C-terminal" evidence="7">
    <location>
        <begin position="195"/>
        <end position="448"/>
    </location>
</feature>
<name>A0A7C1JVK3_THERO</name>
<proteinExistence type="inferred from homology"/>
<evidence type="ECO:0000256" key="5">
    <source>
        <dbReference type="ARBA" id="ARBA00041564"/>
    </source>
</evidence>
<evidence type="ECO:0000256" key="4">
    <source>
        <dbReference type="ARBA" id="ARBA00023235"/>
    </source>
</evidence>
<keyword evidence="4 8" id="KW-0413">Isomerase</keyword>
<dbReference type="PANTHER" id="PTHR42839:SF2">
    <property type="entry name" value="ISOCHORISMATE SYNTHASE ENTC"/>
    <property type="match status" value="1"/>
</dbReference>
<reference evidence="8" key="1">
    <citation type="journal article" date="2020" name="mSystems">
        <title>Genome- and Community-Level Interaction Insights into Carbon Utilization and Element Cycling Functions of Hydrothermarchaeota in Hydrothermal Sediment.</title>
        <authorList>
            <person name="Zhou Z."/>
            <person name="Liu Y."/>
            <person name="Xu W."/>
            <person name="Pan J."/>
            <person name="Luo Z.H."/>
            <person name="Li M."/>
        </authorList>
    </citation>
    <scope>NUCLEOTIDE SEQUENCE [LARGE SCALE GENOMIC DNA]</scope>
    <source>
        <strain evidence="8">SpSt-222</strain>
    </source>
</reference>
<evidence type="ECO:0000256" key="6">
    <source>
        <dbReference type="SAM" id="MobiDB-lite"/>
    </source>
</evidence>
<organism evidence="8">
    <name type="scientific">Thermomicrobium roseum</name>
    <dbReference type="NCBI Taxonomy" id="500"/>
    <lineage>
        <taxon>Bacteria</taxon>
        <taxon>Pseudomonadati</taxon>
        <taxon>Thermomicrobiota</taxon>
        <taxon>Thermomicrobia</taxon>
        <taxon>Thermomicrobiales</taxon>
        <taxon>Thermomicrobiaceae</taxon>
        <taxon>Thermomicrobium</taxon>
    </lineage>
</organism>
<comment type="catalytic activity">
    <reaction evidence="1">
        <text>chorismate = isochorismate</text>
        <dbReference type="Rhea" id="RHEA:18985"/>
        <dbReference type="ChEBI" id="CHEBI:29748"/>
        <dbReference type="ChEBI" id="CHEBI:29780"/>
        <dbReference type="EC" id="5.4.4.2"/>
    </reaction>
</comment>
<evidence type="ECO:0000256" key="3">
    <source>
        <dbReference type="ARBA" id="ARBA00012824"/>
    </source>
</evidence>
<sequence>MMRRDVLASTFADLWAIAERRARALRRPVLLSWSKLIEPLDPIALFAADTSSTPRILWLIPQTGEAIVGLRCQRLPVQEVNPSPSSALARLAHSWRWHAAEAVQEGPLAPLAFAGCAFEPEDPRIDTWWEPFGNLQAFLPRLAYIQRGELSAQLVQHTVRPDDLVPLTTPDWPPSTQTSPRTRPSVVRRHDRVSRAHWAELVEAARNAIRRGELCKVVLARAVELTAEQPFSFEITLRALAERYPTCTIFAVGIGETVFLGATPERLVQVENGTVTTVALAGSAPRSADPIRDRAAAAQLLTSQKDRHEHALVVEAIRTALLPLCRRLAVPDEPQLVSIANVHHLATPIAGVLADGQGALDVAARLHPTPAVGGTPREAALAFIRAYEPIPRGWYAGALGWITASGDGEFVVGLRSGIVRDTVARLYAGCGIVADSDPVAEWDESEAKLRPMLEVLGGA</sequence>